<evidence type="ECO:0000313" key="1">
    <source>
        <dbReference type="EMBL" id="MBY4638097.1"/>
    </source>
</evidence>
<dbReference type="Proteomes" id="UP001166571">
    <property type="component" value="Unassembled WGS sequence"/>
</dbReference>
<protein>
    <submittedName>
        <fullName evidence="1">Uncharacterized protein</fullName>
    </submittedName>
</protein>
<sequence>MDDFFAALGAEQFRLRGYRTNRTSIAASFRPTPESRAEMMRQDGCTTRLIWKVPKLKYALFRLAMMGVFVGAPTATAAAATPDERAEPPFLQRWTKGQADPGAGLPGWYSETPGLHVHRPLNGTTIPLAEADILRRRAMVAFEALMQQPSLRDVRGTSLQADINISVVPTADGVRLVGATLSILAKSVVEGDKATISRNGRFMTPTEEGAVLRVFLNPYQMLATRNVQAEGMDGRLLRVRTGSAYGLFVSDASTAFEPRAQEPWQAGKLAAELQRDRSWYQLNANGSHPLLVHVSSYAQENDDLRRGRLDPERPVARLAAAMFMVDWDAVHRRMTALK</sequence>
<organism evidence="1 2">
    <name type="scientific">Sphingopyxis jiangsuensis</name>
    <dbReference type="NCBI Taxonomy" id="2871171"/>
    <lineage>
        <taxon>Bacteria</taxon>
        <taxon>Pseudomonadati</taxon>
        <taxon>Pseudomonadota</taxon>
        <taxon>Alphaproteobacteria</taxon>
        <taxon>Sphingomonadales</taxon>
        <taxon>Sphingomonadaceae</taxon>
        <taxon>Sphingopyxis</taxon>
    </lineage>
</organism>
<reference evidence="1" key="1">
    <citation type="submission" date="2021-08" db="EMBL/GenBank/DDBJ databases">
        <title>Sphingopyxis panaciterrulae sp. nov., isolated from the surface water of the Yellow Sea.</title>
        <authorList>
            <person name="Gao Z."/>
            <person name="Zhang D."/>
            <person name="Zhang A."/>
        </authorList>
    </citation>
    <scope>NUCLEOTIDE SEQUENCE</scope>
    <source>
        <strain evidence="1">XHP0097</strain>
    </source>
</reference>
<dbReference type="RefSeq" id="WP_222137126.1">
    <property type="nucleotide sequence ID" value="NZ_JAILXK010000002.1"/>
</dbReference>
<keyword evidence="2" id="KW-1185">Reference proteome</keyword>
<dbReference type="EMBL" id="JAILXK010000002">
    <property type="protein sequence ID" value="MBY4638097.1"/>
    <property type="molecule type" value="Genomic_DNA"/>
</dbReference>
<proteinExistence type="predicted"/>
<accession>A0ABS7MGD8</accession>
<comment type="caution">
    <text evidence="1">The sequence shown here is derived from an EMBL/GenBank/DDBJ whole genome shotgun (WGS) entry which is preliminary data.</text>
</comment>
<name>A0ABS7MGD8_9SPHN</name>
<evidence type="ECO:0000313" key="2">
    <source>
        <dbReference type="Proteomes" id="UP001166571"/>
    </source>
</evidence>
<gene>
    <name evidence="1" type="ORF">K5P26_13200</name>
</gene>